<reference evidence="8" key="1">
    <citation type="submission" date="2021-03" db="EMBL/GenBank/DDBJ databases">
        <authorList>
            <person name="Bekaert M."/>
        </authorList>
    </citation>
    <scope>NUCLEOTIDE SEQUENCE</scope>
</reference>
<dbReference type="PANTHER" id="PTHR10166:SF68">
    <property type="entry name" value="VWFA AND CACHE DOMAIN-CONTAINING PROTEIN 1"/>
    <property type="match status" value="1"/>
</dbReference>
<keyword evidence="2 6" id="KW-0812">Transmembrane</keyword>
<feature type="transmembrane region" description="Helical" evidence="6">
    <location>
        <begin position="479"/>
        <end position="499"/>
    </location>
</feature>
<evidence type="ECO:0000256" key="6">
    <source>
        <dbReference type="SAM" id="Phobius"/>
    </source>
</evidence>
<evidence type="ECO:0000256" key="3">
    <source>
        <dbReference type="ARBA" id="ARBA00022989"/>
    </source>
</evidence>
<gene>
    <name evidence="8" type="ORF">MEDL_1074</name>
</gene>
<dbReference type="InterPro" id="IPR051173">
    <property type="entry name" value="Ca_channel_alpha-2/delta"/>
</dbReference>
<feature type="signal peptide" evidence="7">
    <location>
        <begin position="1"/>
        <end position="26"/>
    </location>
</feature>
<feature type="compositionally biased region" description="Basic residues" evidence="5">
    <location>
        <begin position="381"/>
        <end position="390"/>
    </location>
</feature>
<feature type="region of interest" description="Disordered" evidence="5">
    <location>
        <begin position="372"/>
        <end position="406"/>
    </location>
</feature>
<comment type="subcellular location">
    <subcellularLocation>
        <location evidence="1">Membrane</location>
    </subcellularLocation>
</comment>
<keyword evidence="3 6" id="KW-1133">Transmembrane helix</keyword>
<dbReference type="PANTHER" id="PTHR10166">
    <property type="entry name" value="VOLTAGE-DEPENDENT CALCIUM CHANNEL SUBUNIT ALPHA-2/DELTA-RELATED"/>
    <property type="match status" value="1"/>
</dbReference>
<dbReference type="GO" id="GO:0005245">
    <property type="term" value="F:voltage-gated calcium channel activity"/>
    <property type="evidence" value="ECO:0007669"/>
    <property type="project" value="TreeGrafter"/>
</dbReference>
<keyword evidence="4 6" id="KW-0472">Membrane</keyword>
<evidence type="ECO:0000256" key="5">
    <source>
        <dbReference type="SAM" id="MobiDB-lite"/>
    </source>
</evidence>
<evidence type="ECO:0000256" key="1">
    <source>
        <dbReference type="ARBA" id="ARBA00004370"/>
    </source>
</evidence>
<dbReference type="GO" id="GO:0005375">
    <property type="term" value="F:copper ion transmembrane transporter activity"/>
    <property type="evidence" value="ECO:0007669"/>
    <property type="project" value="InterPro"/>
</dbReference>
<sequence length="582" mass="66356">MATCNQNRILVCLCIFITANLTFVRSDSTKKRDVYNYNDKLEQEAFKALFSAGGYFSDTRQEPVDPKILGGIRIQIEALEVVVSLRQTANVELGIPQMQSIYDSLPYKKKKTNSQDVVERIANRLKERFSEYFKVLKTNKVTVQTLYQFHVKQPITKIFGCCDLQFTQLHSLPQYGCKVATKTSCDLFPENLKKGSFNPGRNLTEVWRGNVQLVPSLKWQYFISVDGVHSEYPGNAFQWFDNCHDANNIRHRNVYVSTVQPQSKHLVIVMDHGNSLSPNQLRIAKGIAKHILSSLSEKDRVAVIGLASKVSFPREPDTDSCLHNKMVPVTYEANLHFSNFIDKLEKENAATNHTLGFKTALDIAENYAQKSRCQHRMDHNQHHHHQHHHPSSTPAPVVSGHPSHHTHHAEHNHAVYFNFDLDVPVLFTGWLLNSRTGIFALCLGTLILGILYQGIKHLRVYVHRDIPLVKHSALTREHALQTLLYSIQIIVSYILMLVIMTFNVWIFLCTVLGLGVGFFLCEWHYPKIRLASCQKDCSKPISRVNTGLTRLSASDVKITDDQELEPLSDTLDQCENCRETRL</sequence>
<dbReference type="InterPro" id="IPR007274">
    <property type="entry name" value="Cop_transporter"/>
</dbReference>
<proteinExistence type="predicted"/>
<evidence type="ECO:0000256" key="2">
    <source>
        <dbReference type="ARBA" id="ARBA00022692"/>
    </source>
</evidence>
<dbReference type="InterPro" id="IPR036465">
    <property type="entry name" value="vWFA_dom_sf"/>
</dbReference>
<dbReference type="Pfam" id="PF04145">
    <property type="entry name" value="Ctr"/>
    <property type="match status" value="2"/>
</dbReference>
<keyword evidence="7" id="KW-0732">Signal</keyword>
<dbReference type="SMR" id="A0A8S3PRY5"/>
<dbReference type="OrthoDB" id="161814at2759"/>
<feature type="transmembrane region" description="Helical" evidence="6">
    <location>
        <begin position="438"/>
        <end position="458"/>
    </location>
</feature>
<evidence type="ECO:0000313" key="9">
    <source>
        <dbReference type="Proteomes" id="UP000683360"/>
    </source>
</evidence>
<evidence type="ECO:0000256" key="4">
    <source>
        <dbReference type="ARBA" id="ARBA00023136"/>
    </source>
</evidence>
<name>A0A8S3PRY5_MYTED</name>
<dbReference type="EMBL" id="CAJPWZ010000088">
    <property type="protein sequence ID" value="CAG2185471.1"/>
    <property type="molecule type" value="Genomic_DNA"/>
</dbReference>
<feature type="transmembrane region" description="Helical" evidence="6">
    <location>
        <begin position="505"/>
        <end position="525"/>
    </location>
</feature>
<evidence type="ECO:0008006" key="10">
    <source>
        <dbReference type="Google" id="ProtNLM"/>
    </source>
</evidence>
<organism evidence="8 9">
    <name type="scientific">Mytilus edulis</name>
    <name type="common">Blue mussel</name>
    <dbReference type="NCBI Taxonomy" id="6550"/>
    <lineage>
        <taxon>Eukaryota</taxon>
        <taxon>Metazoa</taxon>
        <taxon>Spiralia</taxon>
        <taxon>Lophotrochozoa</taxon>
        <taxon>Mollusca</taxon>
        <taxon>Bivalvia</taxon>
        <taxon>Autobranchia</taxon>
        <taxon>Pteriomorphia</taxon>
        <taxon>Mytilida</taxon>
        <taxon>Mytiloidea</taxon>
        <taxon>Mytilidae</taxon>
        <taxon>Mytilinae</taxon>
        <taxon>Mytilus</taxon>
    </lineage>
</organism>
<dbReference type="SUPFAM" id="SSF53300">
    <property type="entry name" value="vWA-like"/>
    <property type="match status" value="1"/>
</dbReference>
<keyword evidence="9" id="KW-1185">Reference proteome</keyword>
<comment type="caution">
    <text evidence="8">The sequence shown here is derived from an EMBL/GenBank/DDBJ whole genome shotgun (WGS) entry which is preliminary data.</text>
</comment>
<accession>A0A8S3PRY5</accession>
<evidence type="ECO:0000256" key="7">
    <source>
        <dbReference type="SAM" id="SignalP"/>
    </source>
</evidence>
<evidence type="ECO:0000313" key="8">
    <source>
        <dbReference type="EMBL" id="CAG2185471.1"/>
    </source>
</evidence>
<dbReference type="AlphaFoldDB" id="A0A8S3PRY5"/>
<dbReference type="GO" id="GO:0005891">
    <property type="term" value="C:voltage-gated calcium channel complex"/>
    <property type="evidence" value="ECO:0007669"/>
    <property type="project" value="TreeGrafter"/>
</dbReference>
<dbReference type="Proteomes" id="UP000683360">
    <property type="component" value="Unassembled WGS sequence"/>
</dbReference>
<protein>
    <recommendedName>
        <fullName evidence="10">Copper transporter</fullName>
    </recommendedName>
</protein>
<dbReference type="Gene3D" id="3.40.50.410">
    <property type="entry name" value="von Willebrand factor, type A domain"/>
    <property type="match status" value="1"/>
</dbReference>
<feature type="chain" id="PRO_5035880684" description="Copper transporter" evidence="7">
    <location>
        <begin position="27"/>
        <end position="582"/>
    </location>
</feature>